<dbReference type="SUPFAM" id="SSF161098">
    <property type="entry name" value="MetI-like"/>
    <property type="match status" value="1"/>
</dbReference>
<evidence type="ECO:0000256" key="5">
    <source>
        <dbReference type="ARBA" id="ARBA00023136"/>
    </source>
</evidence>
<evidence type="ECO:0000256" key="4">
    <source>
        <dbReference type="ARBA" id="ARBA00022989"/>
    </source>
</evidence>
<name>A0A6J4KRM9_9ACTN</name>
<feature type="transmembrane region" description="Helical" evidence="6">
    <location>
        <begin position="179"/>
        <end position="204"/>
    </location>
</feature>
<evidence type="ECO:0000256" key="3">
    <source>
        <dbReference type="ARBA" id="ARBA00022692"/>
    </source>
</evidence>
<comment type="similarity">
    <text evidence="6">Belongs to the binding-protein-dependent transport system permease family.</text>
</comment>
<evidence type="ECO:0000313" key="8">
    <source>
        <dbReference type="EMBL" id="CAA9313515.1"/>
    </source>
</evidence>
<feature type="transmembrane region" description="Helical" evidence="6">
    <location>
        <begin position="20"/>
        <end position="40"/>
    </location>
</feature>
<feature type="transmembrane region" description="Helical" evidence="6">
    <location>
        <begin position="52"/>
        <end position="73"/>
    </location>
</feature>
<dbReference type="PANTHER" id="PTHR30177">
    <property type="entry name" value="GLYCINE BETAINE/L-PROLINE TRANSPORT SYSTEM PERMEASE PROTEIN PROW"/>
    <property type="match status" value="1"/>
</dbReference>
<keyword evidence="5 6" id="KW-0472">Membrane</keyword>
<protein>
    <recommendedName>
        <fullName evidence="7">ABC transmembrane type-1 domain-containing protein</fullName>
    </recommendedName>
</protein>
<dbReference type="InterPro" id="IPR035906">
    <property type="entry name" value="MetI-like_sf"/>
</dbReference>
<keyword evidence="2 6" id="KW-0813">Transport</keyword>
<dbReference type="InterPro" id="IPR051204">
    <property type="entry name" value="ABC_transp_perm/SBD"/>
</dbReference>
<evidence type="ECO:0000256" key="1">
    <source>
        <dbReference type="ARBA" id="ARBA00004141"/>
    </source>
</evidence>
<dbReference type="PROSITE" id="PS50928">
    <property type="entry name" value="ABC_TM1"/>
    <property type="match status" value="1"/>
</dbReference>
<reference evidence="8" key="1">
    <citation type="submission" date="2020-02" db="EMBL/GenBank/DDBJ databases">
        <authorList>
            <person name="Meier V. D."/>
        </authorList>
    </citation>
    <scope>NUCLEOTIDE SEQUENCE</scope>
    <source>
        <strain evidence="8">AVDCRST_MAG07</strain>
    </source>
</reference>
<feature type="transmembrane region" description="Helical" evidence="6">
    <location>
        <begin position="132"/>
        <end position="159"/>
    </location>
</feature>
<sequence>MSFLEFLQTRSSDMVTLGLQHVAVVLVAVALATVLGVSLGIATYRTERPREIVLAVAGAFLTIPSFALLVLFIGPLGLGATNVVVALTMYGLLPVLRNTIIGLRGVDPAIVESAMGMGLDRRQRLLRIELPLAWPVIITGMQVSTLILVGGAAIGAVVLGPGYGELIFAGLFRVGTEVAINLVLAGVLGVVLVAVVFEVAFHALRRLTTSRGLR</sequence>
<dbReference type="AlphaFoldDB" id="A0A6J4KRM9"/>
<feature type="transmembrane region" description="Helical" evidence="6">
    <location>
        <begin position="79"/>
        <end position="96"/>
    </location>
</feature>
<dbReference type="Pfam" id="PF00528">
    <property type="entry name" value="BPD_transp_1"/>
    <property type="match status" value="1"/>
</dbReference>
<organism evidence="8">
    <name type="scientific">uncultured Frankineae bacterium</name>
    <dbReference type="NCBI Taxonomy" id="437475"/>
    <lineage>
        <taxon>Bacteria</taxon>
        <taxon>Bacillati</taxon>
        <taxon>Actinomycetota</taxon>
        <taxon>Actinomycetes</taxon>
        <taxon>Frankiales</taxon>
        <taxon>environmental samples</taxon>
    </lineage>
</organism>
<dbReference type="GO" id="GO:0055085">
    <property type="term" value="P:transmembrane transport"/>
    <property type="evidence" value="ECO:0007669"/>
    <property type="project" value="InterPro"/>
</dbReference>
<dbReference type="GO" id="GO:0005886">
    <property type="term" value="C:plasma membrane"/>
    <property type="evidence" value="ECO:0007669"/>
    <property type="project" value="UniProtKB-SubCell"/>
</dbReference>
<dbReference type="EMBL" id="CADCUB010000038">
    <property type="protein sequence ID" value="CAA9313515.1"/>
    <property type="molecule type" value="Genomic_DNA"/>
</dbReference>
<dbReference type="PANTHER" id="PTHR30177:SF4">
    <property type="entry name" value="OSMOPROTECTANT IMPORT PERMEASE PROTEIN OSMW"/>
    <property type="match status" value="1"/>
</dbReference>
<evidence type="ECO:0000259" key="7">
    <source>
        <dbReference type="PROSITE" id="PS50928"/>
    </source>
</evidence>
<accession>A0A6J4KRM9</accession>
<dbReference type="CDD" id="cd06261">
    <property type="entry name" value="TM_PBP2"/>
    <property type="match status" value="1"/>
</dbReference>
<keyword evidence="4 6" id="KW-1133">Transmembrane helix</keyword>
<evidence type="ECO:0000256" key="6">
    <source>
        <dbReference type="RuleBase" id="RU363032"/>
    </source>
</evidence>
<dbReference type="InterPro" id="IPR000515">
    <property type="entry name" value="MetI-like"/>
</dbReference>
<feature type="domain" description="ABC transmembrane type-1" evidence="7">
    <location>
        <begin position="18"/>
        <end position="201"/>
    </location>
</feature>
<gene>
    <name evidence="8" type="ORF">AVDCRST_MAG07-753</name>
</gene>
<dbReference type="GO" id="GO:0031460">
    <property type="term" value="P:glycine betaine transport"/>
    <property type="evidence" value="ECO:0007669"/>
    <property type="project" value="TreeGrafter"/>
</dbReference>
<comment type="subcellular location">
    <subcellularLocation>
        <location evidence="6">Cell membrane</location>
        <topology evidence="6">Multi-pass membrane protein</topology>
    </subcellularLocation>
    <subcellularLocation>
        <location evidence="1">Membrane</location>
        <topology evidence="1">Multi-pass membrane protein</topology>
    </subcellularLocation>
</comment>
<dbReference type="Gene3D" id="1.10.3720.10">
    <property type="entry name" value="MetI-like"/>
    <property type="match status" value="1"/>
</dbReference>
<proteinExistence type="inferred from homology"/>
<keyword evidence="3 6" id="KW-0812">Transmembrane</keyword>
<evidence type="ECO:0000256" key="2">
    <source>
        <dbReference type="ARBA" id="ARBA00022448"/>
    </source>
</evidence>